<feature type="compositionally biased region" description="Low complexity" evidence="1">
    <location>
        <begin position="111"/>
        <end position="120"/>
    </location>
</feature>
<sequence length="414" mass="44242">MPTATQSPGPVTTSRKPRKKEQDVIAGPEGRAGSAGGIVLETTHAKLKDKEKMSSNAPTKPAATAPSKEANTTSTTGPHRQRRRPRKLNREPASQTPTESATNAPKIQNNAASSAATSELEALKSRVRGLEAKVEELYNSGAADARSGRSPRRRGKKKSVSSQQVPTLSDIGGTTNAEDEEEADEELVRLEGELEDARRDLETYSPRPRRRRTTSDDSEFIEEIPRNEPGVEDTVTSGDRQVTLTGSYRIPLPSSVSMKDVKSIQSGVTAAQNVAKSFLEQRRASQAVQNQSQSKAPSSAPNAKAKAKQSSKVREDSSSVVKSDDGKQTWSEWFGGYSVAISRAVQNIEAEAAVEAQKANKPPRPSRTTSTASSKPAKSAPKSSTASTSKGGARPPLKQRTGNLSSEQVQGLMG</sequence>
<dbReference type="GeneID" id="54286389"/>
<feature type="region of interest" description="Disordered" evidence="1">
    <location>
        <begin position="136"/>
        <end position="243"/>
    </location>
</feature>
<dbReference type="OrthoDB" id="3946385at2759"/>
<dbReference type="Proteomes" id="UP000799778">
    <property type="component" value="Unassembled WGS sequence"/>
</dbReference>
<dbReference type="AlphaFoldDB" id="A0A6A5XEF4"/>
<evidence type="ECO:0000256" key="1">
    <source>
        <dbReference type="SAM" id="MobiDB-lite"/>
    </source>
</evidence>
<dbReference type="EMBL" id="ML978074">
    <property type="protein sequence ID" value="KAF2011442.1"/>
    <property type="molecule type" value="Genomic_DNA"/>
</dbReference>
<evidence type="ECO:0000313" key="2">
    <source>
        <dbReference type="EMBL" id="KAF2011442.1"/>
    </source>
</evidence>
<organism evidence="2 3">
    <name type="scientific">Aaosphaeria arxii CBS 175.79</name>
    <dbReference type="NCBI Taxonomy" id="1450172"/>
    <lineage>
        <taxon>Eukaryota</taxon>
        <taxon>Fungi</taxon>
        <taxon>Dikarya</taxon>
        <taxon>Ascomycota</taxon>
        <taxon>Pezizomycotina</taxon>
        <taxon>Dothideomycetes</taxon>
        <taxon>Pleosporomycetidae</taxon>
        <taxon>Pleosporales</taxon>
        <taxon>Pleosporales incertae sedis</taxon>
        <taxon>Aaosphaeria</taxon>
    </lineage>
</organism>
<feature type="compositionally biased region" description="Polar residues" evidence="1">
    <location>
        <begin position="92"/>
        <end position="110"/>
    </location>
</feature>
<feature type="compositionally biased region" description="Basic and acidic residues" evidence="1">
    <location>
        <begin position="43"/>
        <end position="53"/>
    </location>
</feature>
<feature type="region of interest" description="Disordered" evidence="1">
    <location>
        <begin position="281"/>
        <end position="330"/>
    </location>
</feature>
<keyword evidence="3" id="KW-1185">Reference proteome</keyword>
<feature type="compositionally biased region" description="Basic and acidic residues" evidence="1">
    <location>
        <begin position="186"/>
        <end position="202"/>
    </location>
</feature>
<feature type="compositionally biased region" description="Low complexity" evidence="1">
    <location>
        <begin position="366"/>
        <end position="393"/>
    </location>
</feature>
<feature type="region of interest" description="Disordered" evidence="1">
    <location>
        <begin position="354"/>
        <end position="414"/>
    </location>
</feature>
<protein>
    <submittedName>
        <fullName evidence="2">Uncharacterized protein</fullName>
    </submittedName>
</protein>
<dbReference type="RefSeq" id="XP_033379781.1">
    <property type="nucleotide sequence ID" value="XM_033528992.1"/>
</dbReference>
<proteinExistence type="predicted"/>
<evidence type="ECO:0000313" key="3">
    <source>
        <dbReference type="Proteomes" id="UP000799778"/>
    </source>
</evidence>
<feature type="compositionally biased region" description="Basic residues" evidence="1">
    <location>
        <begin position="149"/>
        <end position="159"/>
    </location>
</feature>
<feature type="compositionally biased region" description="Polar residues" evidence="1">
    <location>
        <begin position="1"/>
        <end position="14"/>
    </location>
</feature>
<feature type="compositionally biased region" description="Polar residues" evidence="1">
    <location>
        <begin position="234"/>
        <end position="243"/>
    </location>
</feature>
<name>A0A6A5XEF4_9PLEO</name>
<feature type="compositionally biased region" description="Low complexity" evidence="1">
    <location>
        <begin position="54"/>
        <end position="70"/>
    </location>
</feature>
<feature type="compositionally biased region" description="Basic and acidic residues" evidence="1">
    <location>
        <begin position="312"/>
        <end position="327"/>
    </location>
</feature>
<accession>A0A6A5XEF4</accession>
<gene>
    <name evidence="2" type="ORF">BU24DRAFT_426526</name>
</gene>
<feature type="compositionally biased region" description="Polar residues" evidence="1">
    <location>
        <begin position="400"/>
        <end position="414"/>
    </location>
</feature>
<feature type="compositionally biased region" description="Low complexity" evidence="1">
    <location>
        <begin position="289"/>
        <end position="304"/>
    </location>
</feature>
<reference evidence="2" key="1">
    <citation type="journal article" date="2020" name="Stud. Mycol.">
        <title>101 Dothideomycetes genomes: a test case for predicting lifestyles and emergence of pathogens.</title>
        <authorList>
            <person name="Haridas S."/>
            <person name="Albert R."/>
            <person name="Binder M."/>
            <person name="Bloem J."/>
            <person name="Labutti K."/>
            <person name="Salamov A."/>
            <person name="Andreopoulos B."/>
            <person name="Baker S."/>
            <person name="Barry K."/>
            <person name="Bills G."/>
            <person name="Bluhm B."/>
            <person name="Cannon C."/>
            <person name="Castanera R."/>
            <person name="Culley D."/>
            <person name="Daum C."/>
            <person name="Ezra D."/>
            <person name="Gonzalez J."/>
            <person name="Henrissat B."/>
            <person name="Kuo A."/>
            <person name="Liang C."/>
            <person name="Lipzen A."/>
            <person name="Lutzoni F."/>
            <person name="Magnuson J."/>
            <person name="Mondo S."/>
            <person name="Nolan M."/>
            <person name="Ohm R."/>
            <person name="Pangilinan J."/>
            <person name="Park H.-J."/>
            <person name="Ramirez L."/>
            <person name="Alfaro M."/>
            <person name="Sun H."/>
            <person name="Tritt A."/>
            <person name="Yoshinaga Y."/>
            <person name="Zwiers L.-H."/>
            <person name="Turgeon B."/>
            <person name="Goodwin S."/>
            <person name="Spatafora J."/>
            <person name="Crous P."/>
            <person name="Grigoriev I."/>
        </authorList>
    </citation>
    <scope>NUCLEOTIDE SEQUENCE</scope>
    <source>
        <strain evidence="2">CBS 175.79</strain>
    </source>
</reference>
<feature type="region of interest" description="Disordered" evidence="1">
    <location>
        <begin position="1"/>
        <end position="121"/>
    </location>
</feature>